<dbReference type="InterPro" id="IPR040756">
    <property type="entry name" value="Peptidase_M61_N"/>
</dbReference>
<dbReference type="PROSITE" id="PS51257">
    <property type="entry name" value="PROKAR_LIPOPROTEIN"/>
    <property type="match status" value="1"/>
</dbReference>
<protein>
    <submittedName>
        <fullName evidence="3">Peptidase M61</fullName>
    </submittedName>
</protein>
<dbReference type="Gene3D" id="1.10.390.10">
    <property type="entry name" value="Neutral Protease Domain 2"/>
    <property type="match status" value="1"/>
</dbReference>
<name>A0ABY6M2Q0_9FLAO</name>
<keyword evidence="4" id="KW-1185">Reference proteome</keyword>
<dbReference type="Gene3D" id="2.60.40.3650">
    <property type="match status" value="1"/>
</dbReference>
<evidence type="ECO:0000259" key="1">
    <source>
        <dbReference type="Pfam" id="PF05299"/>
    </source>
</evidence>
<organism evidence="3 4">
    <name type="scientific">Flavobacterium agricola</name>
    <dbReference type="NCBI Taxonomy" id="2870839"/>
    <lineage>
        <taxon>Bacteria</taxon>
        <taxon>Pseudomonadati</taxon>
        <taxon>Bacteroidota</taxon>
        <taxon>Flavobacteriia</taxon>
        <taxon>Flavobacteriales</taxon>
        <taxon>Flavobacteriaceae</taxon>
        <taxon>Flavobacterium</taxon>
    </lineage>
</organism>
<proteinExistence type="predicted"/>
<dbReference type="InterPro" id="IPR007963">
    <property type="entry name" value="Peptidase_M61_catalytic"/>
</dbReference>
<sequence length="614" mass="69891">MKKILFTIITASFIISCNTTKITSKNQAVNQVNINLVNVQNDQVEVSVKAPKIKSDEITYHIPKIIPGTYSEDDYGKYVERFYAYDAKGNKLPVAKYDVNSWTISDAKKLAKITYWVNDTYDTEYLNEEKIFSPAGTNIATDNFMLNMHGFVGYFDGYKNSPYEITIKKPQNMYGATALKNLSNTNTTDVFKANRYHDVVDNPIMYTVPDTTSFKVDGMDILISVYSPNNMHSAAAIKDAMKTTMQAQKSFLGDFNSTEKYVILLYLSNGKFDDAGGYGALEHQTSTTVVMPEFMNQEMLEEQLKDVVSHEFFHIVTPLSIHSEEIHNFDYNNPKMSQHLWLYEGVTEYFANLFQVNQGLIDEAEFFNRMNRKIYESQSYDDTMPFTKLSKNVLEGEYKDNYINVYQKGALIAMCLDIELREASNGKQGILDLMKQLSKEYGSNKPFKDDELFAKISSLTGPNVKAFIDNHIQGTEPIDYEKYFNKMGVGTGMDTITSHPFLSKNQPIIDINQEDNTIFIPENVELTDFFTTLGIQSKDVIKSINQKEYGLDNIYDFIADAAKWKNGDAISVVIVRDGKEQTINGKVKLQEEQVEAFMFKDSAKKALKDAWLKG</sequence>
<evidence type="ECO:0000313" key="3">
    <source>
        <dbReference type="EMBL" id="UYW01588.1"/>
    </source>
</evidence>
<feature type="domain" description="Peptidase M61 N-terminal" evidence="2">
    <location>
        <begin position="32"/>
        <end position="206"/>
    </location>
</feature>
<evidence type="ECO:0000259" key="2">
    <source>
        <dbReference type="Pfam" id="PF17899"/>
    </source>
</evidence>
<dbReference type="Pfam" id="PF17899">
    <property type="entry name" value="Peptidase_M61_N"/>
    <property type="match status" value="1"/>
</dbReference>
<dbReference type="SUPFAM" id="SSF55486">
    <property type="entry name" value="Metalloproteases ('zincins'), catalytic domain"/>
    <property type="match status" value="1"/>
</dbReference>
<dbReference type="SUPFAM" id="SSF50156">
    <property type="entry name" value="PDZ domain-like"/>
    <property type="match status" value="1"/>
</dbReference>
<feature type="domain" description="Peptidase M61 catalytic" evidence="1">
    <location>
        <begin position="306"/>
        <end position="412"/>
    </location>
</feature>
<accession>A0ABY6M2Q0</accession>
<gene>
    <name evidence="3" type="ORF">K5I29_01295</name>
</gene>
<evidence type="ECO:0000313" key="4">
    <source>
        <dbReference type="Proteomes" id="UP001163328"/>
    </source>
</evidence>
<dbReference type="Gene3D" id="2.30.42.10">
    <property type="match status" value="1"/>
</dbReference>
<dbReference type="RefSeq" id="WP_264434061.1">
    <property type="nucleotide sequence ID" value="NZ_CP081495.1"/>
</dbReference>
<dbReference type="Proteomes" id="UP001163328">
    <property type="component" value="Chromosome"/>
</dbReference>
<dbReference type="Pfam" id="PF05299">
    <property type="entry name" value="Peptidase_M61"/>
    <property type="match status" value="1"/>
</dbReference>
<dbReference type="EMBL" id="CP081495">
    <property type="protein sequence ID" value="UYW01588.1"/>
    <property type="molecule type" value="Genomic_DNA"/>
</dbReference>
<dbReference type="InterPro" id="IPR027268">
    <property type="entry name" value="Peptidase_M4/M1_CTD_sf"/>
</dbReference>
<reference evidence="3" key="1">
    <citation type="submission" date="2021-08" db="EMBL/GenBank/DDBJ databases">
        <title>Flavobacterium sp. strain CC-SYL302.</title>
        <authorList>
            <person name="Lin S.-Y."/>
            <person name="Lee T.-H."/>
            <person name="Young C.-C."/>
        </authorList>
    </citation>
    <scope>NUCLEOTIDE SEQUENCE</scope>
    <source>
        <strain evidence="3">CC-SYL302</strain>
    </source>
</reference>
<dbReference type="InterPro" id="IPR036034">
    <property type="entry name" value="PDZ_sf"/>
</dbReference>